<protein>
    <submittedName>
        <fullName evidence="7">ABC transporter substrate-binding protein</fullName>
    </submittedName>
</protein>
<comment type="similarity">
    <text evidence="2">Belongs to the bacterial solute-binding protein 5 family.</text>
</comment>
<dbReference type="Gene3D" id="3.40.190.10">
    <property type="entry name" value="Periplasmic binding protein-like II"/>
    <property type="match status" value="1"/>
</dbReference>
<name>A0AAX6LCM7_LACPE</name>
<dbReference type="Proteomes" id="UP001151834">
    <property type="component" value="Unassembled WGS sequence"/>
</dbReference>
<dbReference type="Pfam" id="PF00496">
    <property type="entry name" value="SBP_bac_5"/>
    <property type="match status" value="1"/>
</dbReference>
<dbReference type="EMBL" id="JAPEQV010000004">
    <property type="protein sequence ID" value="MDF2312299.1"/>
    <property type="molecule type" value="Genomic_DNA"/>
</dbReference>
<dbReference type="GO" id="GO:1904680">
    <property type="term" value="F:peptide transmembrane transporter activity"/>
    <property type="evidence" value="ECO:0007669"/>
    <property type="project" value="TreeGrafter"/>
</dbReference>
<dbReference type="Gene3D" id="3.90.76.10">
    <property type="entry name" value="Dipeptide-binding Protein, Domain 1"/>
    <property type="match status" value="1"/>
</dbReference>
<proteinExistence type="inferred from homology"/>
<dbReference type="GO" id="GO:0015833">
    <property type="term" value="P:peptide transport"/>
    <property type="evidence" value="ECO:0007669"/>
    <property type="project" value="TreeGrafter"/>
</dbReference>
<feature type="chain" id="PRO_5043343481" evidence="5">
    <location>
        <begin position="26"/>
        <end position="151"/>
    </location>
</feature>
<gene>
    <name evidence="7" type="ORF">OOJ94_05660</name>
</gene>
<dbReference type="InterPro" id="IPR000914">
    <property type="entry name" value="SBP_5_dom"/>
</dbReference>
<dbReference type="InterPro" id="IPR039424">
    <property type="entry name" value="SBP_5"/>
</dbReference>
<dbReference type="RefSeq" id="WP_231131036.1">
    <property type="nucleotide sequence ID" value="NZ_CP134788.1"/>
</dbReference>
<dbReference type="GO" id="GO:0030313">
    <property type="term" value="C:cell envelope"/>
    <property type="evidence" value="ECO:0007669"/>
    <property type="project" value="UniProtKB-SubCell"/>
</dbReference>
<evidence type="ECO:0000313" key="7">
    <source>
        <dbReference type="EMBL" id="MDF2312299.1"/>
    </source>
</evidence>
<reference evidence="7" key="1">
    <citation type="submission" date="2022-11" db="EMBL/GenBank/DDBJ databases">
        <authorList>
            <person name="Wang Z."/>
        </authorList>
    </citation>
    <scope>NUCLEOTIDE SEQUENCE</scope>
    <source>
        <strain evidence="7">P2000</strain>
    </source>
</reference>
<evidence type="ECO:0000256" key="3">
    <source>
        <dbReference type="ARBA" id="ARBA00022448"/>
    </source>
</evidence>
<keyword evidence="3" id="KW-0813">Transport</keyword>
<dbReference type="SUPFAM" id="SSF53850">
    <property type="entry name" value="Periplasmic binding protein-like II"/>
    <property type="match status" value="1"/>
</dbReference>
<evidence type="ECO:0000256" key="2">
    <source>
        <dbReference type="ARBA" id="ARBA00005695"/>
    </source>
</evidence>
<evidence type="ECO:0000259" key="6">
    <source>
        <dbReference type="Pfam" id="PF00496"/>
    </source>
</evidence>
<evidence type="ECO:0000256" key="1">
    <source>
        <dbReference type="ARBA" id="ARBA00004196"/>
    </source>
</evidence>
<comment type="caution">
    <text evidence="7">The sequence shown here is derived from an EMBL/GenBank/DDBJ whole genome shotgun (WGS) entry which is preliminary data.</text>
</comment>
<dbReference type="AlphaFoldDB" id="A0AAX6LCM7"/>
<evidence type="ECO:0000256" key="4">
    <source>
        <dbReference type="ARBA" id="ARBA00022729"/>
    </source>
</evidence>
<keyword evidence="4 5" id="KW-0732">Signal</keyword>
<dbReference type="PROSITE" id="PS51257">
    <property type="entry name" value="PROKAR_LIPOPROTEIN"/>
    <property type="match status" value="1"/>
</dbReference>
<organism evidence="7 8">
    <name type="scientific">Lactiplantibacillus pentosus</name>
    <name type="common">Lactobacillus pentosus</name>
    <dbReference type="NCBI Taxonomy" id="1589"/>
    <lineage>
        <taxon>Bacteria</taxon>
        <taxon>Bacillati</taxon>
        <taxon>Bacillota</taxon>
        <taxon>Bacilli</taxon>
        <taxon>Lactobacillales</taxon>
        <taxon>Lactobacillaceae</taxon>
        <taxon>Lactiplantibacillus</taxon>
    </lineage>
</organism>
<feature type="signal peptide" evidence="5">
    <location>
        <begin position="1"/>
        <end position="25"/>
    </location>
</feature>
<dbReference type="PANTHER" id="PTHR30290">
    <property type="entry name" value="PERIPLASMIC BINDING COMPONENT OF ABC TRANSPORTER"/>
    <property type="match status" value="1"/>
</dbReference>
<feature type="domain" description="Solute-binding protein family 5" evidence="6">
    <location>
        <begin position="76"/>
        <end position="143"/>
    </location>
</feature>
<dbReference type="PANTHER" id="PTHR30290:SF10">
    <property type="entry name" value="PERIPLASMIC OLIGOPEPTIDE-BINDING PROTEIN-RELATED"/>
    <property type="match status" value="1"/>
</dbReference>
<reference evidence="7" key="2">
    <citation type="journal article" date="2023" name="Front Nutr">
        <title>Lactiplantibacillus pentosus P2020 protects the hyperuricemia and renal inflammation in mice.</title>
        <authorList>
            <person name="Wang Z."/>
            <person name="Song L."/>
            <person name="Li X."/>
            <person name="Xiao Y."/>
            <person name="Huang Y."/>
            <person name="Zhang Y."/>
            <person name="Li J."/>
            <person name="Li M."/>
            <person name="Ren Z."/>
        </authorList>
    </citation>
    <scope>NUCLEOTIDE SEQUENCE</scope>
    <source>
        <strain evidence="7">P2000</strain>
    </source>
</reference>
<evidence type="ECO:0000256" key="5">
    <source>
        <dbReference type="SAM" id="SignalP"/>
    </source>
</evidence>
<evidence type="ECO:0000313" key="8">
    <source>
        <dbReference type="Proteomes" id="UP001151834"/>
    </source>
</evidence>
<sequence length="151" mass="16564">MKKRVLKLSLIVGGALLMLSGCGHSSGASNQNKRTLNLMQTATLTTLDSTNQATLPEFNTLVNTTEGLYRLNSKDQPVPAMATKIVKPTKNGTQYVFHIRKNAKWSNGDPVLASDFEYAWKRAMNPANKPVYTYIFSGIKNADAINNGKKS</sequence>
<accession>A0AAX6LCM7</accession>
<comment type="subcellular location">
    <subcellularLocation>
        <location evidence="1">Cell envelope</location>
    </subcellularLocation>
</comment>